<name>X0UD65_9ZZZZ</name>
<accession>X0UD65</accession>
<evidence type="ECO:0008006" key="2">
    <source>
        <dbReference type="Google" id="ProtNLM"/>
    </source>
</evidence>
<dbReference type="AlphaFoldDB" id="X0UD65"/>
<proteinExistence type="predicted"/>
<dbReference type="EMBL" id="BARS01020131">
    <property type="protein sequence ID" value="GAG03724.1"/>
    <property type="molecule type" value="Genomic_DNA"/>
</dbReference>
<organism evidence="1">
    <name type="scientific">marine sediment metagenome</name>
    <dbReference type="NCBI Taxonomy" id="412755"/>
    <lineage>
        <taxon>unclassified sequences</taxon>
        <taxon>metagenomes</taxon>
        <taxon>ecological metagenomes</taxon>
    </lineage>
</organism>
<dbReference type="SUPFAM" id="SSF56935">
    <property type="entry name" value="Porins"/>
    <property type="match status" value="1"/>
</dbReference>
<comment type="caution">
    <text evidence="1">The sequence shown here is derived from an EMBL/GenBank/DDBJ whole genome shotgun (WGS) entry which is preliminary data.</text>
</comment>
<protein>
    <recommendedName>
        <fullName evidence="2">TonB-dependent receptor-like beta-barrel domain-containing protein</fullName>
    </recommendedName>
</protein>
<feature type="non-terminal residue" evidence="1">
    <location>
        <position position="273"/>
    </location>
</feature>
<gene>
    <name evidence="1" type="ORF">S01H1_32509</name>
</gene>
<sequence length="273" mass="30395">MAQKILDQWQPRVGLIFRMGESGTQKVLGSFGRFYQELSTAPIQAYYRAGGVGFSFTTYDHDPRVDPTGGNVDAGPTSIQPEIDGLEGQHYDEFTLGYERQLFQDSKLGLRGIYRTLKQGIEDAQDPETEEWQLNNPGKGLLSAYPKLTREYTALEVTFEYSPGENRAFLASYVLSRTYGNYPGLFNTDFEQPWPNTASTFDWIDMVPNSTGLLPNDRPHVLKLAGSQRIGYGVTAGFSFTWQSGTPYNEFGAMESGGFSFAFVSKRGTAGRS</sequence>
<reference evidence="1" key="1">
    <citation type="journal article" date="2014" name="Front. Microbiol.">
        <title>High frequency of phylogenetically diverse reductive dehalogenase-homologous genes in deep subseafloor sedimentary metagenomes.</title>
        <authorList>
            <person name="Kawai M."/>
            <person name="Futagami T."/>
            <person name="Toyoda A."/>
            <person name="Takaki Y."/>
            <person name="Nishi S."/>
            <person name="Hori S."/>
            <person name="Arai W."/>
            <person name="Tsubouchi T."/>
            <person name="Morono Y."/>
            <person name="Uchiyama I."/>
            <person name="Ito T."/>
            <person name="Fujiyama A."/>
            <person name="Inagaki F."/>
            <person name="Takami H."/>
        </authorList>
    </citation>
    <scope>NUCLEOTIDE SEQUENCE</scope>
    <source>
        <strain evidence="1">Expedition CK06-06</strain>
    </source>
</reference>
<evidence type="ECO:0000313" key="1">
    <source>
        <dbReference type="EMBL" id="GAG03724.1"/>
    </source>
</evidence>